<dbReference type="EMBL" id="JARAOO010000014">
    <property type="protein sequence ID" value="KAJ7942684.1"/>
    <property type="molecule type" value="Genomic_DNA"/>
</dbReference>
<evidence type="ECO:0000313" key="2">
    <source>
        <dbReference type="Proteomes" id="UP001163823"/>
    </source>
</evidence>
<evidence type="ECO:0000313" key="1">
    <source>
        <dbReference type="EMBL" id="KAJ7942684.1"/>
    </source>
</evidence>
<reference evidence="1" key="1">
    <citation type="journal article" date="2023" name="Science">
        <title>Elucidation of the pathway for biosynthesis of saponin adjuvants from the soapbark tree.</title>
        <authorList>
            <person name="Reed J."/>
            <person name="Orme A."/>
            <person name="El-Demerdash A."/>
            <person name="Owen C."/>
            <person name="Martin L.B.B."/>
            <person name="Misra R.C."/>
            <person name="Kikuchi S."/>
            <person name="Rejzek M."/>
            <person name="Martin A.C."/>
            <person name="Harkess A."/>
            <person name="Leebens-Mack J."/>
            <person name="Louveau T."/>
            <person name="Stephenson M.J."/>
            <person name="Osbourn A."/>
        </authorList>
    </citation>
    <scope>NUCLEOTIDE SEQUENCE</scope>
    <source>
        <strain evidence="1">S10</strain>
    </source>
</reference>
<keyword evidence="2" id="KW-1185">Reference proteome</keyword>
<accession>A0AAD7KMT1</accession>
<proteinExistence type="predicted"/>
<sequence length="68" mass="7733">MLGEASEGDELLKGFVQGFSFTSNNYYSNRDGLLHSSHESRTRLGSNIKGVWILVINQNKKNKIKIQY</sequence>
<dbReference type="KEGG" id="qsa:O6P43_032322"/>
<comment type="caution">
    <text evidence="1">The sequence shown here is derived from an EMBL/GenBank/DDBJ whole genome shotgun (WGS) entry which is preliminary data.</text>
</comment>
<organism evidence="1 2">
    <name type="scientific">Quillaja saponaria</name>
    <name type="common">Soap bark tree</name>
    <dbReference type="NCBI Taxonomy" id="32244"/>
    <lineage>
        <taxon>Eukaryota</taxon>
        <taxon>Viridiplantae</taxon>
        <taxon>Streptophyta</taxon>
        <taxon>Embryophyta</taxon>
        <taxon>Tracheophyta</taxon>
        <taxon>Spermatophyta</taxon>
        <taxon>Magnoliopsida</taxon>
        <taxon>eudicotyledons</taxon>
        <taxon>Gunneridae</taxon>
        <taxon>Pentapetalae</taxon>
        <taxon>rosids</taxon>
        <taxon>fabids</taxon>
        <taxon>Fabales</taxon>
        <taxon>Quillajaceae</taxon>
        <taxon>Quillaja</taxon>
    </lineage>
</organism>
<dbReference type="AlphaFoldDB" id="A0AAD7KMT1"/>
<dbReference type="Proteomes" id="UP001163823">
    <property type="component" value="Chromosome 14"/>
</dbReference>
<gene>
    <name evidence="1" type="ORF">O6P43_032322</name>
</gene>
<protein>
    <submittedName>
        <fullName evidence="1">Uncharacterized protein</fullName>
    </submittedName>
</protein>
<name>A0AAD7KMT1_QUISA</name>